<evidence type="ECO:0000256" key="7">
    <source>
        <dbReference type="ARBA" id="ARBA00022827"/>
    </source>
</evidence>
<evidence type="ECO:0000256" key="4">
    <source>
        <dbReference type="ARBA" id="ARBA00012792"/>
    </source>
</evidence>
<evidence type="ECO:0000256" key="9">
    <source>
        <dbReference type="ARBA" id="ARBA00023002"/>
    </source>
</evidence>
<comment type="cofactor">
    <cofactor evidence="1">
        <name>FAD</name>
        <dbReference type="ChEBI" id="CHEBI:57692"/>
    </cofactor>
</comment>
<dbReference type="PANTHER" id="PTHR11632">
    <property type="entry name" value="SUCCINATE DEHYDROGENASE 2 FLAVOPROTEIN SUBUNIT"/>
    <property type="match status" value="1"/>
</dbReference>
<dbReference type="Proteomes" id="UP000649604">
    <property type="component" value="Unassembled WGS sequence"/>
</dbReference>
<dbReference type="GO" id="GO:0009061">
    <property type="term" value="P:anaerobic respiration"/>
    <property type="evidence" value="ECO:0007669"/>
    <property type="project" value="TreeGrafter"/>
</dbReference>
<dbReference type="GO" id="GO:0005886">
    <property type="term" value="C:plasma membrane"/>
    <property type="evidence" value="ECO:0007669"/>
    <property type="project" value="TreeGrafter"/>
</dbReference>
<dbReference type="InterPro" id="IPR015939">
    <property type="entry name" value="Fum_Rdtase/Succ_DH_flav-like_C"/>
</dbReference>
<evidence type="ECO:0000256" key="11">
    <source>
        <dbReference type="ARBA" id="ARBA00049220"/>
    </source>
</evidence>
<accession>A0A9D5JWU0</accession>
<dbReference type="NCBIfam" id="TIGR01812">
    <property type="entry name" value="sdhA_frdA_Gneg"/>
    <property type="match status" value="1"/>
</dbReference>
<feature type="active site" description="Proton acceptor" evidence="12">
    <location>
        <position position="276"/>
    </location>
</feature>
<dbReference type="GO" id="GO:0050660">
    <property type="term" value="F:flavin adenine dinucleotide binding"/>
    <property type="evidence" value="ECO:0007669"/>
    <property type="project" value="InterPro"/>
</dbReference>
<dbReference type="InterPro" id="IPR027477">
    <property type="entry name" value="Succ_DH/fumarate_Rdtase_cat_sf"/>
</dbReference>
<evidence type="ECO:0000256" key="8">
    <source>
        <dbReference type="ARBA" id="ARBA00022982"/>
    </source>
</evidence>
<dbReference type="Gene3D" id="3.50.50.60">
    <property type="entry name" value="FAD/NAD(P)-binding domain"/>
    <property type="match status" value="1"/>
</dbReference>
<keyword evidence="6" id="KW-0285">Flavoprotein</keyword>
<dbReference type="PANTHER" id="PTHR11632:SF51">
    <property type="entry name" value="SUCCINATE DEHYDROGENASE [UBIQUINONE] FLAVOPROTEIN SUBUNIT, MITOCHONDRIAL"/>
    <property type="match status" value="1"/>
</dbReference>
<reference evidence="15" key="1">
    <citation type="submission" date="2019-11" db="EMBL/GenBank/DDBJ databases">
        <title>Microbial mats filling the niche in hypersaline microbial mats.</title>
        <authorList>
            <person name="Wong H.L."/>
            <person name="Macleod F.I."/>
            <person name="White R.A. III"/>
            <person name="Burns B.P."/>
        </authorList>
    </citation>
    <scope>NUCLEOTIDE SEQUENCE</scope>
    <source>
        <strain evidence="15">Rbin_158</strain>
    </source>
</reference>
<keyword evidence="10" id="KW-0472">Membrane</keyword>
<dbReference type="PRINTS" id="PR00411">
    <property type="entry name" value="PNDRDTASEI"/>
</dbReference>
<evidence type="ECO:0000256" key="12">
    <source>
        <dbReference type="PIRSR" id="PIRSR000171-1"/>
    </source>
</evidence>
<keyword evidence="7" id="KW-0274">FAD</keyword>
<evidence type="ECO:0000256" key="3">
    <source>
        <dbReference type="ARBA" id="ARBA00008040"/>
    </source>
</evidence>
<evidence type="ECO:0000313" key="15">
    <source>
        <dbReference type="EMBL" id="MBD3325585.1"/>
    </source>
</evidence>
<dbReference type="Pfam" id="PF02910">
    <property type="entry name" value="Succ_DH_flav_C"/>
    <property type="match status" value="1"/>
</dbReference>
<comment type="catalytic activity">
    <reaction evidence="11">
        <text>a quinone + succinate = fumarate + a quinol</text>
        <dbReference type="Rhea" id="RHEA:40523"/>
        <dbReference type="ChEBI" id="CHEBI:24646"/>
        <dbReference type="ChEBI" id="CHEBI:29806"/>
        <dbReference type="ChEBI" id="CHEBI:30031"/>
        <dbReference type="ChEBI" id="CHEBI:132124"/>
        <dbReference type="EC" id="1.3.5.1"/>
    </reaction>
</comment>
<organism evidence="15 16">
    <name type="scientific">candidate division KSB3 bacterium</name>
    <dbReference type="NCBI Taxonomy" id="2044937"/>
    <lineage>
        <taxon>Bacteria</taxon>
        <taxon>candidate division KSB3</taxon>
    </lineage>
</organism>
<dbReference type="EC" id="1.3.5.1" evidence="4"/>
<sequence length="564" mass="61801">MEHDVLIIGSGLSGLRAAIAAKQQGVNCAVCSMVYPTRSHSIAAQGGINAALKNRPDAADDSYEDHAYDTVKGSDFLADQHATMTFTREAIPRIYELENWGCPFSRDEHGRIAQRPFGGAGVPRTCYAEDRTGHHLLHTLYQQSLRYEIPFYHEWLVLDLVIEDNVCSGIIAMEQLTGKIEAIPAKAVILATGGAGRIFGKSTNALINSGSGIALAYQAGIGIKDMEFVQFHPTTLYGTNILITEGARGEGGYLLNNAGERFMERYAPNNMELAPRDIVARAIITEIQAGRGIQDEYVHLDLRHLGKQKILERLPGIHEIGMKFAGVDAIKEPIPVQPGQHYTMGGIDCDATGVTPVPNVFAAGECACVSVHGANRLGGNSLLETVVFGKIAGEHAAKRVRSADHTPDTAVLETRKATRERQVKTLFSSTGNEKVGELRAELRDLMFAKVGVFREKQGMSAAIDAIRSIKDRFQAISFSSSSRTFNLEFQTALEMQAMIDLAWAIAAGGLRREESRGSHARTDFPDRDDERWLKHTIATHTPDGPVFSDKEVDVSIWEPVERKY</sequence>
<feature type="domain" description="Fumarate reductase/succinate dehydrogenase flavoprotein-like C-terminal" evidence="14">
    <location>
        <begin position="439"/>
        <end position="564"/>
    </location>
</feature>
<dbReference type="AlphaFoldDB" id="A0A9D5JWU0"/>
<keyword evidence="5" id="KW-0813">Transport</keyword>
<dbReference type="GO" id="GO:0008177">
    <property type="term" value="F:succinate dehydrogenase (quinone) activity"/>
    <property type="evidence" value="ECO:0007669"/>
    <property type="project" value="UniProtKB-EC"/>
</dbReference>
<dbReference type="Gene3D" id="3.90.700.10">
    <property type="entry name" value="Succinate dehydrogenase/fumarate reductase flavoprotein, catalytic domain"/>
    <property type="match status" value="1"/>
</dbReference>
<dbReference type="GO" id="GO:0009055">
    <property type="term" value="F:electron transfer activity"/>
    <property type="evidence" value="ECO:0007669"/>
    <property type="project" value="TreeGrafter"/>
</dbReference>
<dbReference type="Gene3D" id="4.10.80.40">
    <property type="entry name" value="succinate dehydrogenase protein domain"/>
    <property type="match status" value="1"/>
</dbReference>
<dbReference type="InterPro" id="IPR030664">
    <property type="entry name" value="SdhA/FrdA/AprA"/>
</dbReference>
<comment type="subcellular location">
    <subcellularLocation>
        <location evidence="2">Membrane</location>
        <topology evidence="2">Peripheral membrane protein</topology>
    </subcellularLocation>
</comment>
<proteinExistence type="inferred from homology"/>
<comment type="caution">
    <text evidence="15">The sequence shown here is derived from an EMBL/GenBank/DDBJ whole genome shotgun (WGS) entry which is preliminary data.</text>
</comment>
<evidence type="ECO:0000313" key="16">
    <source>
        <dbReference type="Proteomes" id="UP000649604"/>
    </source>
</evidence>
<dbReference type="InterPro" id="IPR003952">
    <property type="entry name" value="FRD_SDH_FAD_BS"/>
</dbReference>
<evidence type="ECO:0000259" key="13">
    <source>
        <dbReference type="Pfam" id="PF00890"/>
    </source>
</evidence>
<evidence type="ECO:0000256" key="6">
    <source>
        <dbReference type="ARBA" id="ARBA00022630"/>
    </source>
</evidence>
<comment type="similarity">
    <text evidence="3">Belongs to the FAD-dependent oxidoreductase 2 family. FRD/SDH subfamily.</text>
</comment>
<dbReference type="InterPro" id="IPR014006">
    <property type="entry name" value="Succ_Dhase_FrdA_Gneg"/>
</dbReference>
<dbReference type="SUPFAM" id="SSF51905">
    <property type="entry name" value="FAD/NAD(P)-binding domain"/>
    <property type="match status" value="1"/>
</dbReference>
<protein>
    <recommendedName>
        <fullName evidence="4">succinate dehydrogenase</fullName>
        <ecNumber evidence="4">1.3.5.1</ecNumber>
    </recommendedName>
</protein>
<keyword evidence="8" id="KW-0249">Electron transport</keyword>
<dbReference type="PIRSF" id="PIRSF000171">
    <property type="entry name" value="SDHA_APRA_LASPO"/>
    <property type="match status" value="1"/>
</dbReference>
<keyword evidence="9" id="KW-0560">Oxidoreductase</keyword>
<dbReference type="InterPro" id="IPR036188">
    <property type="entry name" value="FAD/NAD-bd_sf"/>
</dbReference>
<dbReference type="InterPro" id="IPR003953">
    <property type="entry name" value="FAD-dep_OxRdtase_2_FAD-bd"/>
</dbReference>
<evidence type="ECO:0000259" key="14">
    <source>
        <dbReference type="Pfam" id="PF02910"/>
    </source>
</evidence>
<dbReference type="FunFam" id="3.90.700.10:FF:000001">
    <property type="entry name" value="Mitochondrial succinate dehydrogenase flavoprotein subunit"/>
    <property type="match status" value="1"/>
</dbReference>
<evidence type="ECO:0000256" key="1">
    <source>
        <dbReference type="ARBA" id="ARBA00001974"/>
    </source>
</evidence>
<evidence type="ECO:0000256" key="10">
    <source>
        <dbReference type="ARBA" id="ARBA00023136"/>
    </source>
</evidence>
<name>A0A9D5JWU0_9BACT</name>
<dbReference type="EMBL" id="WJJP01000436">
    <property type="protein sequence ID" value="MBD3325585.1"/>
    <property type="molecule type" value="Genomic_DNA"/>
</dbReference>
<dbReference type="InterPro" id="IPR037099">
    <property type="entry name" value="Fum_R/Succ_DH_flav-like_C_sf"/>
</dbReference>
<dbReference type="SUPFAM" id="SSF46977">
    <property type="entry name" value="Succinate dehydrogenase/fumarate reductase flavoprotein C-terminal domain"/>
    <property type="match status" value="1"/>
</dbReference>
<dbReference type="PROSITE" id="PS00504">
    <property type="entry name" value="FRD_SDH_FAD_BINDING"/>
    <property type="match status" value="1"/>
</dbReference>
<gene>
    <name evidence="15" type="ORF">GF339_13455</name>
</gene>
<evidence type="ECO:0000256" key="5">
    <source>
        <dbReference type="ARBA" id="ARBA00022448"/>
    </source>
</evidence>
<feature type="domain" description="FAD-dependent oxidoreductase 2 FAD-binding" evidence="13">
    <location>
        <begin position="4"/>
        <end position="382"/>
    </location>
</feature>
<dbReference type="GO" id="GO:0022900">
    <property type="term" value="P:electron transport chain"/>
    <property type="evidence" value="ECO:0007669"/>
    <property type="project" value="InterPro"/>
</dbReference>
<evidence type="ECO:0000256" key="2">
    <source>
        <dbReference type="ARBA" id="ARBA00004170"/>
    </source>
</evidence>
<dbReference type="Pfam" id="PF00890">
    <property type="entry name" value="FAD_binding_2"/>
    <property type="match status" value="1"/>
</dbReference>
<dbReference type="Gene3D" id="1.20.58.100">
    <property type="entry name" value="Fumarate reductase/succinate dehydrogenase flavoprotein-like, C-terminal domain"/>
    <property type="match status" value="1"/>
</dbReference>
<dbReference type="SUPFAM" id="SSF56425">
    <property type="entry name" value="Succinate dehydrogenase/fumarate reductase flavoprotein, catalytic domain"/>
    <property type="match status" value="1"/>
</dbReference>
<dbReference type="PRINTS" id="PR00368">
    <property type="entry name" value="FADPNR"/>
</dbReference>